<feature type="repeat" description="TPR" evidence="3">
    <location>
        <begin position="301"/>
        <end position="334"/>
    </location>
</feature>
<keyword evidence="2 3" id="KW-0802">TPR repeat</keyword>
<name>B0C2D2_ACAM1</name>
<dbReference type="InterPro" id="IPR011717">
    <property type="entry name" value="TPR-4"/>
</dbReference>
<protein>
    <submittedName>
        <fullName evidence="4">Tetratricopeptide repeat-containing protein</fullName>
    </submittedName>
</protein>
<dbReference type="PROSITE" id="PS50293">
    <property type="entry name" value="TPR_REGION"/>
    <property type="match status" value="1"/>
</dbReference>
<dbReference type="SMART" id="SM00028">
    <property type="entry name" value="TPR"/>
    <property type="match status" value="11"/>
</dbReference>
<proteinExistence type="predicted"/>
<organism evidence="4 5">
    <name type="scientific">Acaryochloris marina (strain MBIC 11017)</name>
    <dbReference type="NCBI Taxonomy" id="329726"/>
    <lineage>
        <taxon>Bacteria</taxon>
        <taxon>Bacillati</taxon>
        <taxon>Cyanobacteriota</taxon>
        <taxon>Cyanophyceae</taxon>
        <taxon>Acaryochloridales</taxon>
        <taxon>Acaryochloridaceae</taxon>
        <taxon>Acaryochloris</taxon>
    </lineage>
</organism>
<dbReference type="InterPro" id="IPR019734">
    <property type="entry name" value="TPR_rpt"/>
</dbReference>
<dbReference type="eggNOG" id="COG0457">
    <property type="taxonomic scope" value="Bacteria"/>
</dbReference>
<evidence type="ECO:0000313" key="5">
    <source>
        <dbReference type="Proteomes" id="UP000000268"/>
    </source>
</evidence>
<dbReference type="Pfam" id="PF13174">
    <property type="entry name" value="TPR_6"/>
    <property type="match status" value="1"/>
</dbReference>
<feature type="repeat" description="TPR" evidence="3">
    <location>
        <begin position="159"/>
        <end position="192"/>
    </location>
</feature>
<gene>
    <name evidence="4" type="ordered locus">AM1_4750</name>
</gene>
<dbReference type="InterPro" id="IPR051685">
    <property type="entry name" value="Ycf3/AcsC/BcsC/TPR_MFPF"/>
</dbReference>
<dbReference type="InterPro" id="IPR011990">
    <property type="entry name" value="TPR-like_helical_dom_sf"/>
</dbReference>
<dbReference type="Pfam" id="PF07721">
    <property type="entry name" value="TPR_4"/>
    <property type="match status" value="1"/>
</dbReference>
<keyword evidence="5" id="KW-1185">Reference proteome</keyword>
<dbReference type="Pfam" id="PF13181">
    <property type="entry name" value="TPR_8"/>
    <property type="match status" value="1"/>
</dbReference>
<feature type="repeat" description="TPR" evidence="3">
    <location>
        <begin position="193"/>
        <end position="226"/>
    </location>
</feature>
<sequence length="659" mass="74683">MMMTNTEAPHDWLSTIEGHYCMRRLSLALLIGLGLSSMPYQVWAQLPDQKPIRHSTPATCNQNWDAIKQQLEKAALTIDKRHVADGYQLLGHNLQKCKQLDAALSAYRRGQTFHASSHSTYQIAKILVKQQKFTQALSVYRQGQLIAGNTKGSALELEALTYDALAEALVQEGNLDRAIAMYRYAIQINAQNDMRWYNLGRVYIQQKRYQQAFTAFRQVEELRDSTSLTEQQLDARAYYRVASNIDNPSPQRAVFLKKSIELDPDLEGAYFILGEHYFEDKQWDLALATYRRFLELSPDNTVVHQNMGSLLVRKGDLGNAFSHFRTLIQLDQREVRKGLAIDSAAYVLLAGTLRYQHKPADAVKAYQQALALTPEDIGTHAQLGAYLSELGRLDEAIVYLKQAHKLINRPTPKTPLFIGSSYAMPERVTSLLADTLAKHGRPHDALRILRQAQANSLTGPLTITTLSKVLSQVGHHQEARKILQSVYPTKTQFEYADPPISNEARLIAKHGEIYFELQQYDKALQHYDEALQLEPKFPLAHYHRGDVLRQLGHFDQAIEAYQTSLRLRSYSLDVTHKTYNGLGWSLFERKQVETAISAFKQAIRLNPQNSAAHYGLGKALLTQQQSAKAIQHLQTAFELNPRHPGLSEDLQKAKDQLNA</sequence>
<reference evidence="4 5" key="1">
    <citation type="journal article" date="2008" name="Proc. Natl. Acad. Sci. U.S.A.">
        <title>Niche adaptation and genome expansion in the chlorophyll d-producing cyanobacterium Acaryochloris marina.</title>
        <authorList>
            <person name="Swingley W.D."/>
            <person name="Chen M."/>
            <person name="Cheung P.C."/>
            <person name="Conrad A.L."/>
            <person name="Dejesa L.C."/>
            <person name="Hao J."/>
            <person name="Honchak B.M."/>
            <person name="Karbach L.E."/>
            <person name="Kurdoglu A."/>
            <person name="Lahiri S."/>
            <person name="Mastrian S.D."/>
            <person name="Miyashita H."/>
            <person name="Page L."/>
            <person name="Ramakrishna P."/>
            <person name="Satoh S."/>
            <person name="Sattley W.M."/>
            <person name="Shimada Y."/>
            <person name="Taylor H.L."/>
            <person name="Tomo T."/>
            <person name="Tsuchiya T."/>
            <person name="Wang Z.T."/>
            <person name="Raymond J."/>
            <person name="Mimuro M."/>
            <person name="Blankenship R.E."/>
            <person name="Touchman J.W."/>
        </authorList>
    </citation>
    <scope>NUCLEOTIDE SEQUENCE [LARGE SCALE GENOMIC DNA]</scope>
    <source>
        <strain evidence="5">MBIC 11017</strain>
    </source>
</reference>
<evidence type="ECO:0000256" key="2">
    <source>
        <dbReference type="ARBA" id="ARBA00022803"/>
    </source>
</evidence>
<dbReference type="HOGENOM" id="CLU_415994_0_0_3"/>
<dbReference type="STRING" id="329726.AM1_4750"/>
<feature type="repeat" description="TPR" evidence="3">
    <location>
        <begin position="610"/>
        <end position="643"/>
    </location>
</feature>
<feature type="repeat" description="TPR" evidence="3">
    <location>
        <begin position="576"/>
        <end position="609"/>
    </location>
</feature>
<evidence type="ECO:0000313" key="4">
    <source>
        <dbReference type="EMBL" id="ABW29722.1"/>
    </source>
</evidence>
<feature type="repeat" description="TPR" evidence="3">
    <location>
        <begin position="343"/>
        <end position="376"/>
    </location>
</feature>
<dbReference type="KEGG" id="amr:AM1_4750"/>
<evidence type="ECO:0000256" key="1">
    <source>
        <dbReference type="ARBA" id="ARBA00022737"/>
    </source>
</evidence>
<accession>B0C2D2</accession>
<feature type="repeat" description="TPR" evidence="3">
    <location>
        <begin position="538"/>
        <end position="571"/>
    </location>
</feature>
<dbReference type="Pfam" id="PF13414">
    <property type="entry name" value="TPR_11"/>
    <property type="match status" value="1"/>
</dbReference>
<dbReference type="PANTHER" id="PTHR44943:SF8">
    <property type="entry name" value="TPR REPEAT-CONTAINING PROTEIN MJ0263"/>
    <property type="match status" value="1"/>
</dbReference>
<dbReference type="EMBL" id="CP000828">
    <property type="protein sequence ID" value="ABW29722.1"/>
    <property type="molecule type" value="Genomic_DNA"/>
</dbReference>
<evidence type="ECO:0000256" key="3">
    <source>
        <dbReference type="PROSITE-ProRule" id="PRU00339"/>
    </source>
</evidence>
<dbReference type="Pfam" id="PF13424">
    <property type="entry name" value="TPR_12"/>
    <property type="match status" value="1"/>
</dbReference>
<dbReference type="PANTHER" id="PTHR44943">
    <property type="entry name" value="CELLULOSE SYNTHASE OPERON PROTEIN C"/>
    <property type="match status" value="1"/>
</dbReference>
<dbReference type="AlphaFoldDB" id="B0C2D2"/>
<feature type="repeat" description="TPR" evidence="3">
    <location>
        <begin position="267"/>
        <end position="300"/>
    </location>
</feature>
<keyword evidence="1" id="KW-0677">Repeat</keyword>
<dbReference type="Pfam" id="PF13432">
    <property type="entry name" value="TPR_16"/>
    <property type="match status" value="1"/>
</dbReference>
<dbReference type="Proteomes" id="UP000000268">
    <property type="component" value="Chromosome"/>
</dbReference>
<dbReference type="Pfam" id="PF14559">
    <property type="entry name" value="TPR_19"/>
    <property type="match status" value="1"/>
</dbReference>
<feature type="repeat" description="TPR" evidence="3">
    <location>
        <begin position="504"/>
        <end position="537"/>
    </location>
</feature>
<dbReference type="SUPFAM" id="SSF48452">
    <property type="entry name" value="TPR-like"/>
    <property type="match status" value="3"/>
</dbReference>
<dbReference type="PROSITE" id="PS50005">
    <property type="entry name" value="TPR"/>
    <property type="match status" value="9"/>
</dbReference>
<dbReference type="Gene3D" id="1.25.40.10">
    <property type="entry name" value="Tetratricopeptide repeat domain"/>
    <property type="match status" value="4"/>
</dbReference>